<proteinExistence type="inferred from homology"/>
<dbReference type="InterPro" id="IPR001279">
    <property type="entry name" value="Metallo-B-lactamas"/>
</dbReference>
<dbReference type="GO" id="GO:0016787">
    <property type="term" value="F:hydrolase activity"/>
    <property type="evidence" value="ECO:0007669"/>
    <property type="project" value="UniProtKB-KW"/>
</dbReference>
<comment type="similarity">
    <text evidence="1">Belongs to the metallo-beta-lactamase superfamily. Glyoxalase II family.</text>
</comment>
<dbReference type="SMART" id="SM00849">
    <property type="entry name" value="Lactamase_B"/>
    <property type="match status" value="1"/>
</dbReference>
<dbReference type="Gene3D" id="1.10.10.10">
    <property type="entry name" value="Winged helix-like DNA-binding domain superfamily/Winged helix DNA-binding domain"/>
    <property type="match status" value="1"/>
</dbReference>
<evidence type="ECO:0000256" key="1">
    <source>
        <dbReference type="ARBA" id="ARBA00006759"/>
    </source>
</evidence>
<evidence type="ECO:0000313" key="7">
    <source>
        <dbReference type="EMBL" id="KAK8386859.1"/>
    </source>
</evidence>
<dbReference type="InterPro" id="IPR050662">
    <property type="entry name" value="Sec-metab_biosynth-thioest"/>
</dbReference>
<dbReference type="FunFam" id="3.60.15.10:FF:000017">
    <property type="entry name" value="Lactamase beta 2"/>
    <property type="match status" value="1"/>
</dbReference>
<evidence type="ECO:0000259" key="6">
    <source>
        <dbReference type="SMART" id="SM00849"/>
    </source>
</evidence>
<dbReference type="AlphaFoldDB" id="A0AAW0THL3"/>
<evidence type="ECO:0000256" key="4">
    <source>
        <dbReference type="ARBA" id="ARBA00022833"/>
    </source>
</evidence>
<keyword evidence="2" id="KW-0479">Metal-binding</keyword>
<reference evidence="7 8" key="1">
    <citation type="submission" date="2023-03" db="EMBL/GenBank/DDBJ databases">
        <title>High-quality genome of Scylla paramamosain provides insights in environmental adaptation.</title>
        <authorList>
            <person name="Zhang L."/>
        </authorList>
    </citation>
    <scope>NUCLEOTIDE SEQUENCE [LARGE SCALE GENOMIC DNA]</scope>
    <source>
        <strain evidence="7">LZ_2023a</strain>
        <tissue evidence="7">Muscle</tissue>
    </source>
</reference>
<keyword evidence="3" id="KW-0378">Hydrolase</keyword>
<dbReference type="EMBL" id="JARAKH010000030">
    <property type="protein sequence ID" value="KAK8386859.1"/>
    <property type="molecule type" value="Genomic_DNA"/>
</dbReference>
<evidence type="ECO:0000256" key="2">
    <source>
        <dbReference type="ARBA" id="ARBA00022723"/>
    </source>
</evidence>
<dbReference type="PANTHER" id="PTHR23131:SF0">
    <property type="entry name" value="ENDORIBONUCLEASE LACTB2"/>
    <property type="match status" value="1"/>
</dbReference>
<evidence type="ECO:0000256" key="5">
    <source>
        <dbReference type="ARBA" id="ARBA00069358"/>
    </source>
</evidence>
<evidence type="ECO:0000313" key="8">
    <source>
        <dbReference type="Proteomes" id="UP001487740"/>
    </source>
</evidence>
<dbReference type="PANTHER" id="PTHR23131">
    <property type="entry name" value="ENDORIBONUCLEASE LACTB2"/>
    <property type="match status" value="1"/>
</dbReference>
<comment type="caution">
    <text evidence="7">The sequence shown here is derived from an EMBL/GenBank/DDBJ whole genome shotgun (WGS) entry which is preliminary data.</text>
</comment>
<dbReference type="GO" id="GO:0031123">
    <property type="term" value="P:RNA 3'-end processing"/>
    <property type="evidence" value="ECO:0007669"/>
    <property type="project" value="UniProtKB-ARBA"/>
</dbReference>
<keyword evidence="4" id="KW-0862">Zinc</keyword>
<dbReference type="Pfam" id="PF00753">
    <property type="entry name" value="Lactamase_B"/>
    <property type="match status" value="1"/>
</dbReference>
<dbReference type="GO" id="GO:0005759">
    <property type="term" value="C:mitochondrial matrix"/>
    <property type="evidence" value="ECO:0007669"/>
    <property type="project" value="TreeGrafter"/>
</dbReference>
<gene>
    <name evidence="7" type="ORF">O3P69_017942</name>
</gene>
<dbReference type="CDD" id="cd07722">
    <property type="entry name" value="LACTB2-like_MBL-fold"/>
    <property type="match status" value="1"/>
</dbReference>
<dbReference type="Proteomes" id="UP001487740">
    <property type="component" value="Unassembled WGS sequence"/>
</dbReference>
<dbReference type="SUPFAM" id="SSF56281">
    <property type="entry name" value="Metallo-hydrolase/oxidoreductase"/>
    <property type="match status" value="1"/>
</dbReference>
<name>A0AAW0THL3_SCYPA</name>
<feature type="domain" description="Metallo-beta-lactamase" evidence="6">
    <location>
        <begin position="30"/>
        <end position="196"/>
    </location>
</feature>
<dbReference type="Gene3D" id="3.60.15.10">
    <property type="entry name" value="Ribonuclease Z/Hydroxyacylglutathione hydrolase-like"/>
    <property type="match status" value="1"/>
</dbReference>
<keyword evidence="8" id="KW-1185">Reference proteome</keyword>
<evidence type="ECO:0000256" key="3">
    <source>
        <dbReference type="ARBA" id="ARBA00022801"/>
    </source>
</evidence>
<protein>
    <recommendedName>
        <fullName evidence="5">Beta-lactamase-like protein 2 homolog</fullName>
    </recommendedName>
</protein>
<dbReference type="GO" id="GO:0046872">
    <property type="term" value="F:metal ion binding"/>
    <property type="evidence" value="ECO:0007669"/>
    <property type="project" value="UniProtKB-KW"/>
</dbReference>
<sequence>MTTFISKITEIGPRIIRILGCNPGPMTLQGTNTYLIGTGRKRVLLDVGEARNAEYITSLETVLQQQDTTIDQIVISHWHHDHIGGLSDVLKCLHEPVSVYKIPRLEKEDEPMPHLISYIPLKHQDEIKTQGATLRIHHTPGHTTDHAVLELVEEDAVFSGDCVLGEGTTVFEDLHSYMTSLQMLVKMCPKIVYPGHGPIIEDPVPKIQHYIDHRNQREKQILKVMNLETKKFLTAMEVVKAVYKVWLPYGGGGWVMAPVVGPLALEVVLDWAGRAVSGAGVSRETASHFC</sequence>
<dbReference type="InterPro" id="IPR036866">
    <property type="entry name" value="RibonucZ/Hydroxyglut_hydro"/>
</dbReference>
<accession>A0AAW0THL3</accession>
<dbReference type="InterPro" id="IPR036388">
    <property type="entry name" value="WH-like_DNA-bd_sf"/>
</dbReference>
<dbReference type="InterPro" id="IPR047921">
    <property type="entry name" value="LACTB2-like_MBL-fold"/>
</dbReference>
<dbReference type="GO" id="GO:0003727">
    <property type="term" value="F:single-stranded RNA binding"/>
    <property type="evidence" value="ECO:0007669"/>
    <property type="project" value="TreeGrafter"/>
</dbReference>
<organism evidence="7 8">
    <name type="scientific">Scylla paramamosain</name>
    <name type="common">Mud crab</name>
    <dbReference type="NCBI Taxonomy" id="85552"/>
    <lineage>
        <taxon>Eukaryota</taxon>
        <taxon>Metazoa</taxon>
        <taxon>Ecdysozoa</taxon>
        <taxon>Arthropoda</taxon>
        <taxon>Crustacea</taxon>
        <taxon>Multicrustacea</taxon>
        <taxon>Malacostraca</taxon>
        <taxon>Eumalacostraca</taxon>
        <taxon>Eucarida</taxon>
        <taxon>Decapoda</taxon>
        <taxon>Pleocyemata</taxon>
        <taxon>Brachyura</taxon>
        <taxon>Eubrachyura</taxon>
        <taxon>Portunoidea</taxon>
        <taxon>Portunidae</taxon>
        <taxon>Portuninae</taxon>
        <taxon>Scylla</taxon>
    </lineage>
</organism>
<dbReference type="GO" id="GO:0004521">
    <property type="term" value="F:RNA endonuclease activity"/>
    <property type="evidence" value="ECO:0007669"/>
    <property type="project" value="TreeGrafter"/>
</dbReference>